<feature type="domain" description="Methyl-accepting transducer" evidence="8">
    <location>
        <begin position="300"/>
        <end position="536"/>
    </location>
</feature>
<dbReference type="CDD" id="cd11386">
    <property type="entry name" value="MCP_signal"/>
    <property type="match status" value="1"/>
</dbReference>
<dbReference type="PANTHER" id="PTHR32089">
    <property type="entry name" value="METHYL-ACCEPTING CHEMOTAXIS PROTEIN MCPB"/>
    <property type="match status" value="1"/>
</dbReference>
<dbReference type="GO" id="GO:0005886">
    <property type="term" value="C:plasma membrane"/>
    <property type="evidence" value="ECO:0007669"/>
    <property type="project" value="UniProtKB-SubCell"/>
</dbReference>
<dbReference type="SMART" id="SM00304">
    <property type="entry name" value="HAMP"/>
    <property type="match status" value="1"/>
</dbReference>
<dbReference type="Proteomes" id="UP000198538">
    <property type="component" value="Unassembled WGS sequence"/>
</dbReference>
<proteinExistence type="inferred from homology"/>
<dbReference type="Gene3D" id="6.10.340.10">
    <property type="match status" value="1"/>
</dbReference>
<keyword evidence="3 7" id="KW-0472">Membrane</keyword>
<feature type="domain" description="HAMP" evidence="9">
    <location>
        <begin position="230"/>
        <end position="281"/>
    </location>
</feature>
<gene>
    <name evidence="10" type="ORF">SAMN05720606_104203</name>
</gene>
<evidence type="ECO:0000256" key="4">
    <source>
        <dbReference type="ARBA" id="ARBA00023224"/>
    </source>
</evidence>
<accession>A0A1G5FGL5</accession>
<dbReference type="PANTHER" id="PTHR32089:SF114">
    <property type="entry name" value="METHYL-ACCEPTING CHEMOTAXIS PROTEIN MCPB"/>
    <property type="match status" value="1"/>
</dbReference>
<dbReference type="InterPro" id="IPR003660">
    <property type="entry name" value="HAMP_dom"/>
</dbReference>
<protein>
    <submittedName>
        <fullName evidence="10">Methyl-accepting chemotaxis protein</fullName>
    </submittedName>
</protein>
<evidence type="ECO:0000256" key="2">
    <source>
        <dbReference type="ARBA" id="ARBA00022475"/>
    </source>
</evidence>
<dbReference type="Pfam" id="PF00672">
    <property type="entry name" value="HAMP"/>
    <property type="match status" value="1"/>
</dbReference>
<evidence type="ECO:0000256" key="7">
    <source>
        <dbReference type="SAM" id="Phobius"/>
    </source>
</evidence>
<evidence type="ECO:0000256" key="5">
    <source>
        <dbReference type="ARBA" id="ARBA00029447"/>
    </source>
</evidence>
<evidence type="ECO:0000259" key="9">
    <source>
        <dbReference type="PROSITE" id="PS50885"/>
    </source>
</evidence>
<keyword evidence="2" id="KW-1003">Cell membrane</keyword>
<reference evidence="11" key="1">
    <citation type="submission" date="2016-10" db="EMBL/GenBank/DDBJ databases">
        <authorList>
            <person name="Varghese N."/>
            <person name="Submissions S."/>
        </authorList>
    </citation>
    <scope>NUCLEOTIDE SEQUENCE [LARGE SCALE GENOMIC DNA]</scope>
    <source>
        <strain evidence="11">BL9</strain>
    </source>
</reference>
<feature type="transmembrane region" description="Helical" evidence="7">
    <location>
        <begin position="206"/>
        <end position="229"/>
    </location>
</feature>
<evidence type="ECO:0000256" key="6">
    <source>
        <dbReference type="PROSITE-ProRule" id="PRU00284"/>
    </source>
</evidence>
<sequence length="589" mass="64755">MTLFKKLRWSTIPFFAKNLIISFGSIALIGIILITAAYQLQKSILIKQLQDQAEITTLKWSQDLDTSQVEQATSEKSYSDTYQSKLKEYLDSIHTFNPNIAQAYIFGSQLDQEKSAPIYAIPTSLVEPFEKDKYLPGTNYPLSPQIEHGLDDMNATGAPAFSDFYTDDFGTWTTLMYPIKKADGSIYAALYFDVDASAVPNGLNKLLLYGLMYLVGFLILFMVLQFIMLKKTMRPIRDLMKGIEEVSTGNLDVTIRTGRDDLGVINDKFNEMIERFNTTLFKVKNTSRHLSNSSKELLDISAKNNDNIQSISTNIREISTGLVSQDKATVESARAMTEMSTVVQNIAGSSAEVADEALSMEQRSNNGHEIMQQVIDQMGLISSAVQNTYASIQSLENRSNEISSIVGIITDIAGQTNLLALNASIEAARVGEEGRGFAVVAGEVRKLAEQSQKSATQIRVLIDEIQRDIGQSADAMERGSEEVQKGLNVTRKTGVFFEDILTATNKVANQIQDISSSTEEISASTQEMSATADELSASVSKAASSSKLIENSIAEQETSMAAIVSASDELAEVSEQLQELISFFKVKEA</sequence>
<dbReference type="InterPro" id="IPR004089">
    <property type="entry name" value="MCPsignal_dom"/>
</dbReference>
<dbReference type="EMBL" id="FMVM01000004">
    <property type="protein sequence ID" value="SCY38264.1"/>
    <property type="molecule type" value="Genomic_DNA"/>
</dbReference>
<dbReference type="SMART" id="SM00283">
    <property type="entry name" value="MA"/>
    <property type="match status" value="1"/>
</dbReference>
<dbReference type="PROSITE" id="PS50885">
    <property type="entry name" value="HAMP"/>
    <property type="match status" value="1"/>
</dbReference>
<organism evidence="10 11">
    <name type="scientific">Paenibacillus polysaccharolyticus</name>
    <dbReference type="NCBI Taxonomy" id="582692"/>
    <lineage>
        <taxon>Bacteria</taxon>
        <taxon>Bacillati</taxon>
        <taxon>Bacillota</taxon>
        <taxon>Bacilli</taxon>
        <taxon>Bacillales</taxon>
        <taxon>Paenibacillaceae</taxon>
        <taxon>Paenibacillus</taxon>
    </lineage>
</organism>
<evidence type="ECO:0000256" key="3">
    <source>
        <dbReference type="ARBA" id="ARBA00023136"/>
    </source>
</evidence>
<evidence type="ECO:0000259" key="8">
    <source>
        <dbReference type="PROSITE" id="PS50111"/>
    </source>
</evidence>
<dbReference type="GO" id="GO:0007165">
    <property type="term" value="P:signal transduction"/>
    <property type="evidence" value="ECO:0007669"/>
    <property type="project" value="UniProtKB-KW"/>
</dbReference>
<keyword evidence="11" id="KW-1185">Reference proteome</keyword>
<comment type="subcellular location">
    <subcellularLocation>
        <location evidence="1">Cell membrane</location>
    </subcellularLocation>
</comment>
<dbReference type="Gene3D" id="1.10.287.950">
    <property type="entry name" value="Methyl-accepting chemotaxis protein"/>
    <property type="match status" value="1"/>
</dbReference>
<dbReference type="Pfam" id="PF00015">
    <property type="entry name" value="MCPsignal"/>
    <property type="match status" value="1"/>
</dbReference>
<evidence type="ECO:0000256" key="1">
    <source>
        <dbReference type="ARBA" id="ARBA00004236"/>
    </source>
</evidence>
<dbReference type="CDD" id="cd06225">
    <property type="entry name" value="HAMP"/>
    <property type="match status" value="1"/>
</dbReference>
<evidence type="ECO:0000313" key="10">
    <source>
        <dbReference type="EMBL" id="SCY38264.1"/>
    </source>
</evidence>
<dbReference type="AlphaFoldDB" id="A0A1G5FGL5"/>
<dbReference type="RefSeq" id="WP_090917721.1">
    <property type="nucleotide sequence ID" value="NZ_FMVM01000004.1"/>
</dbReference>
<feature type="transmembrane region" description="Helical" evidence="7">
    <location>
        <begin position="20"/>
        <end position="40"/>
    </location>
</feature>
<dbReference type="PROSITE" id="PS50111">
    <property type="entry name" value="CHEMOTAXIS_TRANSDUC_2"/>
    <property type="match status" value="1"/>
</dbReference>
<keyword evidence="7" id="KW-1133">Transmembrane helix</keyword>
<evidence type="ECO:0000313" key="11">
    <source>
        <dbReference type="Proteomes" id="UP000198538"/>
    </source>
</evidence>
<dbReference type="SUPFAM" id="SSF58104">
    <property type="entry name" value="Methyl-accepting chemotaxis protein (MCP) signaling domain"/>
    <property type="match status" value="1"/>
</dbReference>
<comment type="similarity">
    <text evidence="5">Belongs to the methyl-accepting chemotaxis (MCP) protein family.</text>
</comment>
<dbReference type="STRING" id="582692.SAMN05720606_104203"/>
<keyword evidence="7" id="KW-0812">Transmembrane</keyword>
<name>A0A1G5FGL5_9BACL</name>
<keyword evidence="4 6" id="KW-0807">Transducer</keyword>